<dbReference type="InterPro" id="IPR020452">
    <property type="entry name" value="Subtilin_biosynthesis_SpaC"/>
</dbReference>
<dbReference type="Gene3D" id="1.50.10.20">
    <property type="match status" value="1"/>
</dbReference>
<feature type="binding site" evidence="1">
    <location>
        <position position="342"/>
    </location>
    <ligand>
        <name>Zn(2+)</name>
        <dbReference type="ChEBI" id="CHEBI:29105"/>
    </ligand>
</feature>
<evidence type="ECO:0000313" key="3">
    <source>
        <dbReference type="Proteomes" id="UP000194933"/>
    </source>
</evidence>
<gene>
    <name evidence="2" type="ORF">A5844_001883</name>
</gene>
<accession>A0A242JXZ2</accession>
<dbReference type="GO" id="GO:0005886">
    <property type="term" value="C:plasma membrane"/>
    <property type="evidence" value="ECO:0007669"/>
    <property type="project" value="TreeGrafter"/>
</dbReference>
<sequence length="438" mass="50234">MDKIDCYVKKVAWKLKEFDYVEQVLLEKDNYLNYGKDKLFPDAPLTMSHGIPGLCLLYAELDRQYSNEGWMDYCNAYIQKLIELIKIYGIEEPSLFSGCSGICLAICECSNNGEYYGKFKESLDAFLKDLIEVKLELIHSSEETLMFNYDTIQGLSGILNYMLMNDLNKKYFLEQIKEILHYFVKLSNKYNYEGIDIPHWRISAENLFLQEERELFPEGAINLGLSHGIAGPLIVMSKAFNSNIKVPGLREAVLSISELLIANLDTKHNNWPSMIDIRKLSNKNQVFDDSRDAWCYGRPGVAYSLLKASQALKNSQLLYIACETMKSAIDSEIGLISPTFCHGYIGVSYIYKKFYEVTKIKAFNLESKRLMNKTLSFYDENLPFGFPNWEYNTNDQNQQEMKMINTIGILDGVTGVLLPILSMLGSKKTNWDAVFLLD</sequence>
<organism evidence="2 3">
    <name type="scientific">Candidatus Enterococcus wittei</name>
    <dbReference type="NCBI Taxonomy" id="1987383"/>
    <lineage>
        <taxon>Bacteria</taxon>
        <taxon>Bacillati</taxon>
        <taxon>Bacillota</taxon>
        <taxon>Bacilli</taxon>
        <taxon>Lactobacillales</taxon>
        <taxon>Enterococcaceae</taxon>
        <taxon>Enterococcus</taxon>
    </lineage>
</organism>
<evidence type="ECO:0008006" key="4">
    <source>
        <dbReference type="Google" id="ProtNLM"/>
    </source>
</evidence>
<dbReference type="CDD" id="cd04793">
    <property type="entry name" value="LanC"/>
    <property type="match status" value="1"/>
</dbReference>
<protein>
    <recommendedName>
        <fullName evidence="4">Lantibiotic biosynthesis protein</fullName>
    </recommendedName>
</protein>
<dbReference type="GO" id="GO:0031179">
    <property type="term" value="P:peptide modification"/>
    <property type="evidence" value="ECO:0007669"/>
    <property type="project" value="InterPro"/>
</dbReference>
<dbReference type="InterPro" id="IPR033889">
    <property type="entry name" value="LanC"/>
</dbReference>
<dbReference type="PANTHER" id="PTHR12736">
    <property type="entry name" value="LANC-LIKE PROTEIN"/>
    <property type="match status" value="1"/>
</dbReference>
<dbReference type="SUPFAM" id="SSF158745">
    <property type="entry name" value="LanC-like"/>
    <property type="match status" value="1"/>
</dbReference>
<comment type="caution">
    <text evidence="2">The sequence shown here is derived from an EMBL/GenBank/DDBJ whole genome shotgun (WGS) entry which is preliminary data.</text>
</comment>
<proteinExistence type="predicted"/>
<evidence type="ECO:0000313" key="2">
    <source>
        <dbReference type="EMBL" id="OTP10185.1"/>
    </source>
</evidence>
<reference evidence="2 3" key="1">
    <citation type="submission" date="2017-05" db="EMBL/GenBank/DDBJ databases">
        <title>The Genome Sequence of Enterococcus sp. 10A9_DIV0425.</title>
        <authorList>
            <consortium name="The Broad Institute Genomics Platform"/>
            <consortium name="The Broad Institute Genomic Center for Infectious Diseases"/>
            <person name="Earl A."/>
            <person name="Manson A."/>
            <person name="Schwartman J."/>
            <person name="Gilmore M."/>
            <person name="Abouelleil A."/>
            <person name="Cao P."/>
            <person name="Chapman S."/>
            <person name="Cusick C."/>
            <person name="Shea T."/>
            <person name="Young S."/>
            <person name="Neafsey D."/>
            <person name="Nusbaum C."/>
            <person name="Birren B."/>
        </authorList>
    </citation>
    <scope>NUCLEOTIDE SEQUENCE [LARGE SCALE GENOMIC DNA]</scope>
    <source>
        <strain evidence="2 3">10A9_DIV0425</strain>
    </source>
</reference>
<dbReference type="PRINTS" id="PR01953">
    <property type="entry name" value="SPACPROTEIN"/>
</dbReference>
<dbReference type="PRINTS" id="PR01950">
    <property type="entry name" value="LANCSUPER"/>
</dbReference>
<dbReference type="Pfam" id="PF05147">
    <property type="entry name" value="LANC_like"/>
    <property type="match status" value="1"/>
</dbReference>
<keyword evidence="1" id="KW-0862">Zinc</keyword>
<name>A0A242JXZ2_9ENTE</name>
<dbReference type="SMART" id="SM01260">
    <property type="entry name" value="LANC_like"/>
    <property type="match status" value="1"/>
</dbReference>
<dbReference type="PANTHER" id="PTHR12736:SF7">
    <property type="entry name" value="LANC-LIKE PROTEIN 3"/>
    <property type="match status" value="1"/>
</dbReference>
<evidence type="ECO:0000256" key="1">
    <source>
        <dbReference type="PIRSR" id="PIRSR607822-1"/>
    </source>
</evidence>
<dbReference type="STRING" id="1987383.A5844_001883"/>
<dbReference type="RefSeq" id="WP_179190581.1">
    <property type="nucleotide sequence ID" value="NZ_NGMO01000003.1"/>
</dbReference>
<dbReference type="InterPro" id="IPR007822">
    <property type="entry name" value="LANC-like"/>
</dbReference>
<keyword evidence="3" id="KW-1185">Reference proteome</keyword>
<keyword evidence="1" id="KW-0479">Metal-binding</keyword>
<dbReference type="Proteomes" id="UP000194933">
    <property type="component" value="Unassembled WGS sequence"/>
</dbReference>
<dbReference type="AlphaFoldDB" id="A0A242JXZ2"/>
<feature type="binding site" evidence="1">
    <location>
        <position position="341"/>
    </location>
    <ligand>
        <name>Zn(2+)</name>
        <dbReference type="ChEBI" id="CHEBI:29105"/>
    </ligand>
</feature>
<dbReference type="EMBL" id="NGMO01000003">
    <property type="protein sequence ID" value="OTP10185.1"/>
    <property type="molecule type" value="Genomic_DNA"/>
</dbReference>
<dbReference type="GO" id="GO:0046872">
    <property type="term" value="F:metal ion binding"/>
    <property type="evidence" value="ECO:0007669"/>
    <property type="project" value="UniProtKB-KW"/>
</dbReference>
<feature type="binding site" evidence="1">
    <location>
        <position position="295"/>
    </location>
    <ligand>
        <name>Zn(2+)</name>
        <dbReference type="ChEBI" id="CHEBI:29105"/>
    </ligand>
</feature>